<dbReference type="EMBL" id="JASNFN010000003">
    <property type="protein sequence ID" value="MDP5181935.1"/>
    <property type="molecule type" value="Genomic_DNA"/>
</dbReference>
<reference evidence="3" key="1">
    <citation type="submission" date="2023-05" db="EMBL/GenBank/DDBJ databases">
        <title>Draft genome of Pseudofrankia sp. BMG5.37.</title>
        <authorList>
            <person name="Gtari M."/>
            <person name="Ghodhbane F."/>
            <person name="Sbissi I."/>
        </authorList>
    </citation>
    <scope>NUCLEOTIDE SEQUENCE [LARGE SCALE GENOMIC DNA]</scope>
    <source>
        <strain evidence="3">BMG 814</strain>
    </source>
</reference>
<dbReference type="RefSeq" id="WP_305998642.1">
    <property type="nucleotide sequence ID" value="NZ_JASNFN010000003.1"/>
</dbReference>
<dbReference type="InterPro" id="IPR004165">
    <property type="entry name" value="CoA_trans_fam_I"/>
</dbReference>
<dbReference type="Gene3D" id="3.40.1080.10">
    <property type="entry name" value="Glutaconate Coenzyme A-transferase"/>
    <property type="match status" value="1"/>
</dbReference>
<dbReference type="InterPro" id="IPR037171">
    <property type="entry name" value="NagB/RpiA_transferase-like"/>
</dbReference>
<gene>
    <name evidence="2" type="ORF">QOZ88_04740</name>
</gene>
<dbReference type="PANTHER" id="PTHR43293:SF3">
    <property type="entry name" value="CHOLESTEROL RING-CLEAVING HYDROLASE IPDB SUBUNIT"/>
    <property type="match status" value="1"/>
</dbReference>
<dbReference type="PANTHER" id="PTHR43293">
    <property type="entry name" value="ACETATE COA-TRANSFERASE YDIF"/>
    <property type="match status" value="1"/>
</dbReference>
<evidence type="ECO:0000256" key="1">
    <source>
        <dbReference type="ARBA" id="ARBA00007047"/>
    </source>
</evidence>
<proteinExistence type="inferred from homology"/>
<protein>
    <submittedName>
        <fullName evidence="2">CoA-transferase</fullName>
    </submittedName>
</protein>
<name>A0ABT9I8N4_9ACTN</name>
<evidence type="ECO:0000313" key="3">
    <source>
        <dbReference type="Proteomes" id="UP001233673"/>
    </source>
</evidence>
<dbReference type="SMART" id="SM00882">
    <property type="entry name" value="CoA_trans"/>
    <property type="match status" value="1"/>
</dbReference>
<accession>A0ABT9I8N4</accession>
<comment type="similarity">
    <text evidence="1">Belongs to the 3-oxoacid CoA-transferase subunit B family.</text>
</comment>
<evidence type="ECO:0000313" key="2">
    <source>
        <dbReference type="EMBL" id="MDP5181935.1"/>
    </source>
</evidence>
<dbReference type="SUPFAM" id="SSF100950">
    <property type="entry name" value="NagB/RpiA/CoA transferase-like"/>
    <property type="match status" value="1"/>
</dbReference>
<sequence length="265" mass="28627">MSVQEGVRPEVDAATVSRAEICIAACADAWRGDGEILASPMLTVPTIAARTARATFEPDLLLSDGESKLYTGTWAIGETPPADHIEGYVPFRRIFDILWSGKRHVMMSPSQIDRFGNANISALGDFAKPTRQLLGVRGAPGNTVNHPTSYWVPRHSARVFVERVDMVAGVGYDRAAAVGGDVARDLDIRRVVTNLAVLDFGGPDHTARLVSVHPGVTVDEVVGATGFALDVPAEVPESRLPTAEELRIIREVVDPRGLREKEVRA</sequence>
<dbReference type="Pfam" id="PF01144">
    <property type="entry name" value="CoA_trans"/>
    <property type="match status" value="1"/>
</dbReference>
<organism evidence="2 3">
    <name type="scientific">Blastococcus carthaginiensis</name>
    <dbReference type="NCBI Taxonomy" id="3050034"/>
    <lineage>
        <taxon>Bacteria</taxon>
        <taxon>Bacillati</taxon>
        <taxon>Actinomycetota</taxon>
        <taxon>Actinomycetes</taxon>
        <taxon>Geodermatophilales</taxon>
        <taxon>Geodermatophilaceae</taxon>
        <taxon>Blastococcus</taxon>
    </lineage>
</organism>
<keyword evidence="3" id="KW-1185">Reference proteome</keyword>
<dbReference type="Proteomes" id="UP001233673">
    <property type="component" value="Unassembled WGS sequence"/>
</dbReference>
<comment type="caution">
    <text evidence="2">The sequence shown here is derived from an EMBL/GenBank/DDBJ whole genome shotgun (WGS) entry which is preliminary data.</text>
</comment>